<accession>A0AAV9VU46</accession>
<feature type="region of interest" description="Disordered" evidence="1">
    <location>
        <begin position="47"/>
        <end position="71"/>
    </location>
</feature>
<dbReference type="Proteomes" id="UP001370758">
    <property type="component" value="Unassembled WGS sequence"/>
</dbReference>
<dbReference type="InterPro" id="IPR051678">
    <property type="entry name" value="AGP_Transferase"/>
</dbReference>
<dbReference type="EMBL" id="JAVHJL010000011">
    <property type="protein sequence ID" value="KAK6496158.1"/>
    <property type="molecule type" value="Genomic_DNA"/>
</dbReference>
<evidence type="ECO:0000256" key="1">
    <source>
        <dbReference type="SAM" id="MobiDB-lite"/>
    </source>
</evidence>
<feature type="compositionally biased region" description="Polar residues" evidence="1">
    <location>
        <begin position="1"/>
        <end position="10"/>
    </location>
</feature>
<dbReference type="Pfam" id="PF01636">
    <property type="entry name" value="APH"/>
    <property type="match status" value="1"/>
</dbReference>
<dbReference type="SUPFAM" id="SSF56112">
    <property type="entry name" value="Protein kinase-like (PK-like)"/>
    <property type="match status" value="1"/>
</dbReference>
<dbReference type="PANTHER" id="PTHR21310:SF54">
    <property type="entry name" value="AMINOGLYCOSIDE PHOSPHOTRANSFERASE DOMAIN-CONTAINING PROTEIN"/>
    <property type="match status" value="1"/>
</dbReference>
<dbReference type="Gene3D" id="3.90.1200.10">
    <property type="match status" value="1"/>
</dbReference>
<gene>
    <name evidence="3" type="ORF">TWF481_002182</name>
</gene>
<feature type="domain" description="Aminoglycoside phosphotransferase" evidence="2">
    <location>
        <begin position="105"/>
        <end position="268"/>
    </location>
</feature>
<dbReference type="InterPro" id="IPR011009">
    <property type="entry name" value="Kinase-like_dom_sf"/>
</dbReference>
<dbReference type="AlphaFoldDB" id="A0AAV9VU46"/>
<protein>
    <recommendedName>
        <fullName evidence="2">Aminoglycoside phosphotransferase domain-containing protein</fullName>
    </recommendedName>
</protein>
<feature type="region of interest" description="Disordered" evidence="1">
    <location>
        <begin position="1"/>
        <end position="28"/>
    </location>
</feature>
<sequence length="316" mass="36054">MEQEGNSNITAAGAHRPETPDGGAIIIRPSDFPAEKDVDFLETPFFEDNSRKLPTPSEVRSRATHPGMQRPDPILFPEDNLIVKWGEYITIAEGQVYWMLQNYLNEIPAPKIYGWRTEGKEVFLYLELIKGRQLEEAYDELSPEDKAEICSQLKMAKTALLRLQQDPTAKFLGSIGGQPLLDVICEEDDDLAGPFPTVADFHDWMHDRVLRRFPDPEASKPLREGLPDGASIVFSHCDFHPKNILISPEEESFKIAAIVDWHQSGWYPSYWERCKAEWGNGYDWAEKYLPEALDNGEHSDELYSTFCMYTQLIGVL</sequence>
<dbReference type="PANTHER" id="PTHR21310">
    <property type="entry name" value="AMINOGLYCOSIDE PHOSPHOTRANSFERASE-RELATED-RELATED"/>
    <property type="match status" value="1"/>
</dbReference>
<name>A0AAV9VU46_9PEZI</name>
<evidence type="ECO:0000259" key="2">
    <source>
        <dbReference type="Pfam" id="PF01636"/>
    </source>
</evidence>
<evidence type="ECO:0000313" key="3">
    <source>
        <dbReference type="EMBL" id="KAK6496158.1"/>
    </source>
</evidence>
<comment type="caution">
    <text evidence="3">The sequence shown here is derived from an EMBL/GenBank/DDBJ whole genome shotgun (WGS) entry which is preliminary data.</text>
</comment>
<organism evidence="3 4">
    <name type="scientific">Arthrobotrys musiformis</name>
    <dbReference type="NCBI Taxonomy" id="47236"/>
    <lineage>
        <taxon>Eukaryota</taxon>
        <taxon>Fungi</taxon>
        <taxon>Dikarya</taxon>
        <taxon>Ascomycota</taxon>
        <taxon>Pezizomycotina</taxon>
        <taxon>Orbiliomycetes</taxon>
        <taxon>Orbiliales</taxon>
        <taxon>Orbiliaceae</taxon>
        <taxon>Arthrobotrys</taxon>
    </lineage>
</organism>
<evidence type="ECO:0000313" key="4">
    <source>
        <dbReference type="Proteomes" id="UP001370758"/>
    </source>
</evidence>
<dbReference type="InterPro" id="IPR002575">
    <property type="entry name" value="Aminoglycoside_PTrfase"/>
</dbReference>
<reference evidence="3 4" key="1">
    <citation type="submission" date="2023-08" db="EMBL/GenBank/DDBJ databases">
        <authorList>
            <person name="Palmer J.M."/>
        </authorList>
    </citation>
    <scope>NUCLEOTIDE SEQUENCE [LARGE SCALE GENOMIC DNA]</scope>
    <source>
        <strain evidence="3 4">TWF481</strain>
    </source>
</reference>
<proteinExistence type="predicted"/>
<keyword evidence="4" id="KW-1185">Reference proteome</keyword>